<feature type="signal peptide" evidence="2">
    <location>
        <begin position="1"/>
        <end position="21"/>
    </location>
</feature>
<sequence length="751" mass="83053">MRVVAPLLVVLGHLLAASVHAVPSAACSEVMIWTEHEIDVYLNALPDDALRDCVQVALFSAVDGGRQDAVRFILNHPRCQVDGLTVTRVAWYAYARWRHNRISNAWRTLGDDLMPLLQSAYQLTGPDILRRFDVNYEVFPRRDTSRSAILQRTPFLANPPLVQEYNPYYDHGNQRSVQTPHLDFIRGAYQHQQVHQHEQPQPFVPETPATPRHAGQRSTRQPRGRIMSFARAGYDYQALEAGLIWLEPHPAFLQAALPRQTTHASFGTIQEIPQALSSLSSILTPVQLSPVESASRHRQHDGLESLRSQIRPAQPRSQRATAQAPAAPGANSNPNPNAQRPPRSPLRLYHAPYPQLRSNAVARDPESQPRYAIPQEPLSGSVPVPGWKYLLKDGTQQEQGQEFLNRVSGMIDQGDERLRGRLFVKSESSSAIDEGGLSASLIQFASAELVVRLGRDGQILYSQSMDRAFVPRSPTIETDDERKHLVLLGALIGIIDNHRRMGPNRVMSLPIPLPVVAFRALLADGALATITDDDARGTALAAVYKQYCGDRSPSQCNRDTQIDIVDLFPPVPGYDGDSAANEYLRGLTSMLLSSPAFAAVRRGYIGTARAPQRTIAEHRAMHQTVVADTIVTAAKLKPNIHVFVRGACCVPHANRAADNVFHVLARMPDHECVDFAEATTGARCLPLTRDIHSMIKVDLHHGDAIAFHTCFRTVEVPFAIARNRDLLLLLLRDAIQSVAGRGITSSTYNAA</sequence>
<reference evidence="3 4" key="1">
    <citation type="submission" date="2015-02" db="EMBL/GenBank/DDBJ databases">
        <authorList>
            <person name="Chooi Y.-H."/>
        </authorList>
    </citation>
    <scope>NUCLEOTIDE SEQUENCE [LARGE SCALE GENOMIC DNA]</scope>
    <source>
        <strain evidence="3">E3</strain>
    </source>
</reference>
<dbReference type="AlphaFoldDB" id="A0A0G4IKA4"/>
<evidence type="ECO:0008006" key="5">
    <source>
        <dbReference type="Google" id="ProtNLM"/>
    </source>
</evidence>
<name>A0A0G4IKA4_PLABS</name>
<feature type="region of interest" description="Disordered" evidence="1">
    <location>
        <begin position="195"/>
        <end position="222"/>
    </location>
</feature>
<keyword evidence="4" id="KW-1185">Reference proteome</keyword>
<keyword evidence="2" id="KW-0732">Signal</keyword>
<evidence type="ECO:0000256" key="1">
    <source>
        <dbReference type="SAM" id="MobiDB-lite"/>
    </source>
</evidence>
<evidence type="ECO:0000313" key="3">
    <source>
        <dbReference type="EMBL" id="CEO95579.1"/>
    </source>
</evidence>
<dbReference type="EMBL" id="CDSF01000024">
    <property type="protein sequence ID" value="CEO95579.1"/>
    <property type="molecule type" value="Genomic_DNA"/>
</dbReference>
<gene>
    <name evidence="3" type="ORF">PBRA_004305</name>
</gene>
<accession>A0A0G4IKA4</accession>
<evidence type="ECO:0000256" key="2">
    <source>
        <dbReference type="SAM" id="SignalP"/>
    </source>
</evidence>
<feature type="chain" id="PRO_5005193120" description="HECT domain-containing protein" evidence="2">
    <location>
        <begin position="22"/>
        <end position="751"/>
    </location>
</feature>
<feature type="region of interest" description="Disordered" evidence="1">
    <location>
        <begin position="290"/>
        <end position="349"/>
    </location>
</feature>
<proteinExistence type="predicted"/>
<evidence type="ECO:0000313" key="4">
    <source>
        <dbReference type="Proteomes" id="UP000039324"/>
    </source>
</evidence>
<organism evidence="3 4">
    <name type="scientific">Plasmodiophora brassicae</name>
    <name type="common">Clubroot disease agent</name>
    <dbReference type="NCBI Taxonomy" id="37360"/>
    <lineage>
        <taxon>Eukaryota</taxon>
        <taxon>Sar</taxon>
        <taxon>Rhizaria</taxon>
        <taxon>Endomyxa</taxon>
        <taxon>Phytomyxea</taxon>
        <taxon>Plasmodiophorida</taxon>
        <taxon>Plasmodiophoridae</taxon>
        <taxon>Plasmodiophora</taxon>
    </lineage>
</organism>
<dbReference type="Proteomes" id="UP000039324">
    <property type="component" value="Unassembled WGS sequence"/>
</dbReference>
<feature type="compositionally biased region" description="Low complexity" evidence="1">
    <location>
        <begin position="311"/>
        <end position="338"/>
    </location>
</feature>
<protein>
    <recommendedName>
        <fullName evidence="5">HECT domain-containing protein</fullName>
    </recommendedName>
</protein>